<evidence type="ECO:0000256" key="1">
    <source>
        <dbReference type="ARBA" id="ARBA00006817"/>
    </source>
</evidence>
<dbReference type="Pfam" id="PF08327">
    <property type="entry name" value="AHSA1"/>
    <property type="match status" value="1"/>
</dbReference>
<gene>
    <name evidence="3" type="ORF">K9B37_01265</name>
</gene>
<sequence length="177" mass="20173">MTDLATLDAYGVLTEPTTLTIQRLLPGPIERIWAYLTESNLRRRWLAAGEMELKEGATFEFVWRNDELSCPTSPRPAGFPEEHRMQSRITELDPPHRLTITWGSTGGVSFELEPRDGEVLLTIIHRRVPDRSTLLNVSAGWHMHLDLLAALAEGREPAPFWEGWSRLKAEYDSRIPV</sequence>
<evidence type="ECO:0000259" key="2">
    <source>
        <dbReference type="Pfam" id="PF08327"/>
    </source>
</evidence>
<evidence type="ECO:0000313" key="4">
    <source>
        <dbReference type="Proteomes" id="UP000704176"/>
    </source>
</evidence>
<evidence type="ECO:0000313" key="3">
    <source>
        <dbReference type="EMBL" id="MBZ6074930.1"/>
    </source>
</evidence>
<reference evidence="3 4" key="1">
    <citation type="submission" date="2021-09" db="EMBL/GenBank/DDBJ databases">
        <title>The complete genome sequence of a new microorganism.</title>
        <authorList>
            <person name="Zi Z."/>
        </authorList>
    </citation>
    <scope>NUCLEOTIDE SEQUENCE [LARGE SCALE GENOMIC DNA]</scope>
    <source>
        <strain evidence="3 4">WGZ8</strain>
    </source>
</reference>
<dbReference type="EMBL" id="JAIRBM010000001">
    <property type="protein sequence ID" value="MBZ6074930.1"/>
    <property type="molecule type" value="Genomic_DNA"/>
</dbReference>
<name>A0ABS7VHE8_9HYPH</name>
<dbReference type="Proteomes" id="UP000704176">
    <property type="component" value="Unassembled WGS sequence"/>
</dbReference>
<dbReference type="InterPro" id="IPR013538">
    <property type="entry name" value="ASHA1/2-like_C"/>
</dbReference>
<comment type="caution">
    <text evidence="3">The sequence shown here is derived from an EMBL/GenBank/DDBJ whole genome shotgun (WGS) entry which is preliminary data.</text>
</comment>
<protein>
    <submittedName>
        <fullName evidence="3">SRPBCC family protein</fullName>
    </submittedName>
</protein>
<dbReference type="RefSeq" id="WP_224310978.1">
    <property type="nucleotide sequence ID" value="NZ_JAIRBM010000001.1"/>
</dbReference>
<organism evidence="3 4">
    <name type="scientific">Microvirga puerhi</name>
    <dbReference type="NCBI Taxonomy" id="2876078"/>
    <lineage>
        <taxon>Bacteria</taxon>
        <taxon>Pseudomonadati</taxon>
        <taxon>Pseudomonadota</taxon>
        <taxon>Alphaproteobacteria</taxon>
        <taxon>Hyphomicrobiales</taxon>
        <taxon>Methylobacteriaceae</taxon>
        <taxon>Microvirga</taxon>
    </lineage>
</organism>
<accession>A0ABS7VHE8</accession>
<dbReference type="Gene3D" id="3.30.530.20">
    <property type="match status" value="1"/>
</dbReference>
<dbReference type="CDD" id="cd08899">
    <property type="entry name" value="SRPBCC_CalC_Aha1-like_6"/>
    <property type="match status" value="1"/>
</dbReference>
<dbReference type="InterPro" id="IPR023393">
    <property type="entry name" value="START-like_dom_sf"/>
</dbReference>
<keyword evidence="4" id="KW-1185">Reference proteome</keyword>
<comment type="similarity">
    <text evidence="1">Belongs to the AHA1 family.</text>
</comment>
<dbReference type="SUPFAM" id="SSF55961">
    <property type="entry name" value="Bet v1-like"/>
    <property type="match status" value="1"/>
</dbReference>
<proteinExistence type="inferred from homology"/>
<feature type="domain" description="Activator of Hsp90 ATPase homologue 1/2-like C-terminal" evidence="2">
    <location>
        <begin position="28"/>
        <end position="153"/>
    </location>
</feature>